<keyword evidence="2" id="KW-1185">Reference proteome</keyword>
<organism evidence="2 3">
    <name type="scientific">Branchiostoma floridae</name>
    <name type="common">Florida lancelet</name>
    <name type="synonym">Amphioxus</name>
    <dbReference type="NCBI Taxonomy" id="7739"/>
    <lineage>
        <taxon>Eukaryota</taxon>
        <taxon>Metazoa</taxon>
        <taxon>Chordata</taxon>
        <taxon>Cephalochordata</taxon>
        <taxon>Leptocardii</taxon>
        <taxon>Amphioxiformes</taxon>
        <taxon>Branchiostomatidae</taxon>
        <taxon>Branchiostoma</taxon>
    </lineage>
</organism>
<reference evidence="2" key="1">
    <citation type="journal article" date="2020" name="Nat. Ecol. Evol.">
        <title>Deeply conserved synteny resolves early events in vertebrate evolution.</title>
        <authorList>
            <person name="Simakov O."/>
            <person name="Marletaz F."/>
            <person name="Yue J.X."/>
            <person name="O'Connell B."/>
            <person name="Jenkins J."/>
            <person name="Brandt A."/>
            <person name="Calef R."/>
            <person name="Tung C.H."/>
            <person name="Huang T.K."/>
            <person name="Schmutz J."/>
            <person name="Satoh N."/>
            <person name="Yu J.K."/>
            <person name="Putnam N.H."/>
            <person name="Green R.E."/>
            <person name="Rokhsar D.S."/>
        </authorList>
    </citation>
    <scope>NUCLEOTIDE SEQUENCE [LARGE SCALE GENOMIC DNA]</scope>
    <source>
        <strain evidence="2">S238N-H82</strain>
    </source>
</reference>
<protein>
    <submittedName>
        <fullName evidence="3">Uncharacterized protein LOC118410644</fullName>
    </submittedName>
</protein>
<sequence>MHSLPIVPAMWKLLCLTILVCAVSGGPQVRRQAGYFPIQGPSLQVLRQASLPILQDAIKVAGESLVSAAEQVNTTKPDCITIIESQIGGACKACVESRCKSKADSCAPNLWEAIAQKVEEFFTDKIPELFNSAVDAVLDAPDAIIDALHLNELDDFILDIGTELLNTVLDVGNVFANIGDEALDTLGNLGTSIWDGIEDVGGFLGDTVLDVGNFLVDGIGDIGNIAVDLGDSIVGAIGDLGDLFGGLLGKKKRDVVLAYYVKRQVRRRREAQSQVRSEPSCSQLQNEGGSACMGFMSSCGSICDSTWLQQQYCTTFNTALNVYQAALQDHYWVTTIPAQNQDFVIDQLMVDGTSMDFTTGAYSRVDVTVTMFGETYTFPLDNSLSPFNLAPAGPEIAQKALDHYKANHPPPSTKVYAYSHS</sequence>
<name>A0A9J7KQL9_BRAFL</name>
<dbReference type="OMA" id="GACKACV"/>
<accession>A0A9J7KQL9</accession>
<feature type="chain" id="PRO_5039928018" evidence="1">
    <location>
        <begin position="26"/>
        <end position="421"/>
    </location>
</feature>
<keyword evidence="1" id="KW-0732">Signal</keyword>
<dbReference type="Proteomes" id="UP000001554">
    <property type="component" value="Chromosome 2"/>
</dbReference>
<dbReference type="RefSeq" id="XP_035668328.1">
    <property type="nucleotide sequence ID" value="XM_035812435.1"/>
</dbReference>
<dbReference type="AlphaFoldDB" id="A0A9J7KQL9"/>
<gene>
    <name evidence="3" type="primary">LOC118410644</name>
</gene>
<evidence type="ECO:0000313" key="2">
    <source>
        <dbReference type="Proteomes" id="UP000001554"/>
    </source>
</evidence>
<dbReference type="GeneID" id="118410644"/>
<proteinExistence type="predicted"/>
<dbReference type="OrthoDB" id="10339789at2759"/>
<feature type="signal peptide" evidence="1">
    <location>
        <begin position="1"/>
        <end position="25"/>
    </location>
</feature>
<evidence type="ECO:0000256" key="1">
    <source>
        <dbReference type="SAM" id="SignalP"/>
    </source>
</evidence>
<evidence type="ECO:0000313" key="3">
    <source>
        <dbReference type="RefSeq" id="XP_035668328.1"/>
    </source>
</evidence>
<dbReference type="KEGG" id="bfo:118410644"/>
<reference evidence="3" key="2">
    <citation type="submission" date="2025-08" db="UniProtKB">
        <authorList>
            <consortium name="RefSeq"/>
        </authorList>
    </citation>
    <scope>IDENTIFICATION</scope>
    <source>
        <strain evidence="3">S238N-H82</strain>
        <tissue evidence="3">Testes</tissue>
    </source>
</reference>